<keyword evidence="1" id="KW-1185">Reference proteome</keyword>
<evidence type="ECO:0000313" key="2">
    <source>
        <dbReference type="WBParaSite" id="PSU_v2.g1426.t1"/>
    </source>
</evidence>
<accession>A0A914Y256</accession>
<reference evidence="2" key="1">
    <citation type="submission" date="2022-11" db="UniProtKB">
        <authorList>
            <consortium name="WormBaseParasite"/>
        </authorList>
    </citation>
    <scope>IDENTIFICATION</scope>
</reference>
<sequence length="84" mass="9546">MRQRNGSRTDELWVQAKLRARGVAQTTVDATGELVILRHLRRGLDVSTLIRGAGVADDVRFDRFQTFDEVGHIDHQIAFNREVS</sequence>
<dbReference type="Proteomes" id="UP000887577">
    <property type="component" value="Unplaced"/>
</dbReference>
<evidence type="ECO:0000313" key="1">
    <source>
        <dbReference type="Proteomes" id="UP000887577"/>
    </source>
</evidence>
<organism evidence="1 2">
    <name type="scientific">Panagrolaimus superbus</name>
    <dbReference type="NCBI Taxonomy" id="310955"/>
    <lineage>
        <taxon>Eukaryota</taxon>
        <taxon>Metazoa</taxon>
        <taxon>Ecdysozoa</taxon>
        <taxon>Nematoda</taxon>
        <taxon>Chromadorea</taxon>
        <taxon>Rhabditida</taxon>
        <taxon>Tylenchina</taxon>
        <taxon>Panagrolaimomorpha</taxon>
        <taxon>Panagrolaimoidea</taxon>
        <taxon>Panagrolaimidae</taxon>
        <taxon>Panagrolaimus</taxon>
    </lineage>
</organism>
<proteinExistence type="predicted"/>
<protein>
    <submittedName>
        <fullName evidence="2">Uncharacterized protein</fullName>
    </submittedName>
</protein>
<dbReference type="AlphaFoldDB" id="A0A914Y256"/>
<name>A0A914Y256_9BILA</name>
<dbReference type="WBParaSite" id="PSU_v2.g1426.t1">
    <property type="protein sequence ID" value="PSU_v2.g1426.t1"/>
    <property type="gene ID" value="PSU_v2.g1426"/>
</dbReference>